<feature type="DNA-binding region" description="OmpR/PhoB-type" evidence="5">
    <location>
        <begin position="124"/>
        <end position="220"/>
    </location>
</feature>
<dbReference type="Proteomes" id="UP000318405">
    <property type="component" value="Unassembled WGS sequence"/>
</dbReference>
<evidence type="ECO:0000256" key="3">
    <source>
        <dbReference type="ARBA" id="ARBA00023163"/>
    </source>
</evidence>
<dbReference type="GO" id="GO:0000156">
    <property type="term" value="F:phosphorelay response regulator activity"/>
    <property type="evidence" value="ECO:0007669"/>
    <property type="project" value="TreeGrafter"/>
</dbReference>
<dbReference type="PROSITE" id="PS50110">
    <property type="entry name" value="RESPONSE_REGULATORY"/>
    <property type="match status" value="1"/>
</dbReference>
<dbReference type="OrthoDB" id="9802426at2"/>
<keyword evidence="9" id="KW-1185">Reference proteome</keyword>
<evidence type="ECO:0000259" key="7">
    <source>
        <dbReference type="PROSITE" id="PS51755"/>
    </source>
</evidence>
<dbReference type="SMART" id="SM00862">
    <property type="entry name" value="Trans_reg_C"/>
    <property type="match status" value="1"/>
</dbReference>
<evidence type="ECO:0000313" key="8">
    <source>
        <dbReference type="EMBL" id="TSH94132.1"/>
    </source>
</evidence>
<dbReference type="InterPro" id="IPR001867">
    <property type="entry name" value="OmpR/PhoB-type_DNA-bd"/>
</dbReference>
<dbReference type="InterPro" id="IPR011006">
    <property type="entry name" value="CheY-like_superfamily"/>
</dbReference>
<dbReference type="InterPro" id="IPR039420">
    <property type="entry name" value="WalR-like"/>
</dbReference>
<dbReference type="PANTHER" id="PTHR48111:SF67">
    <property type="entry name" value="TRANSCRIPTIONAL REGULATORY PROTEIN TCTD"/>
    <property type="match status" value="1"/>
</dbReference>
<dbReference type="Gene3D" id="6.10.250.690">
    <property type="match status" value="1"/>
</dbReference>
<dbReference type="AlphaFoldDB" id="A0A556AML4"/>
<sequence length="226" mass="24872">MRLLVVEDEEDLANWLLRALAQSGFVPDRAPDVRSARAMVTTTEYDAIVLDLRLPDTHGLVWLRELREGGDTTPVLILTAQGALDDRVRGLNLGADDFLTKPFALAELEARLTALGRRGRGQRSTRVQYGRLVFDSETRSFSLDGDLLALTPRERAALAALVQRFGKPVTKAQLFDKVFEMQSDAGPDAIEVVMHRLRKKLADSGVNVVTVRGLGYMLKAGSAEPS</sequence>
<evidence type="ECO:0000256" key="4">
    <source>
        <dbReference type="PROSITE-ProRule" id="PRU00169"/>
    </source>
</evidence>
<dbReference type="SUPFAM" id="SSF52172">
    <property type="entry name" value="CheY-like"/>
    <property type="match status" value="1"/>
</dbReference>
<dbReference type="EMBL" id="VLTJ01000025">
    <property type="protein sequence ID" value="TSH94132.1"/>
    <property type="molecule type" value="Genomic_DNA"/>
</dbReference>
<dbReference type="GO" id="GO:0005829">
    <property type="term" value="C:cytosol"/>
    <property type="evidence" value="ECO:0007669"/>
    <property type="project" value="TreeGrafter"/>
</dbReference>
<keyword evidence="3" id="KW-0804">Transcription</keyword>
<accession>A0A556AML4</accession>
<dbReference type="Pfam" id="PF00486">
    <property type="entry name" value="Trans_reg_C"/>
    <property type="match status" value="1"/>
</dbReference>
<feature type="domain" description="OmpR/PhoB-type" evidence="7">
    <location>
        <begin position="124"/>
        <end position="220"/>
    </location>
</feature>
<dbReference type="Pfam" id="PF00072">
    <property type="entry name" value="Response_reg"/>
    <property type="match status" value="1"/>
</dbReference>
<evidence type="ECO:0000256" key="1">
    <source>
        <dbReference type="ARBA" id="ARBA00023015"/>
    </source>
</evidence>
<dbReference type="Gene3D" id="1.10.10.10">
    <property type="entry name" value="Winged helix-like DNA-binding domain superfamily/Winged helix DNA-binding domain"/>
    <property type="match status" value="1"/>
</dbReference>
<dbReference type="RefSeq" id="WP_143948606.1">
    <property type="nucleotide sequence ID" value="NZ_BAABMB010000006.1"/>
</dbReference>
<evidence type="ECO:0000256" key="5">
    <source>
        <dbReference type="PROSITE-ProRule" id="PRU01091"/>
    </source>
</evidence>
<feature type="domain" description="Response regulatory" evidence="6">
    <location>
        <begin position="2"/>
        <end position="116"/>
    </location>
</feature>
<feature type="modified residue" description="4-aspartylphosphate" evidence="4">
    <location>
        <position position="51"/>
    </location>
</feature>
<dbReference type="GO" id="GO:0006355">
    <property type="term" value="P:regulation of DNA-templated transcription"/>
    <property type="evidence" value="ECO:0007669"/>
    <property type="project" value="InterPro"/>
</dbReference>
<keyword evidence="1" id="KW-0805">Transcription regulation</keyword>
<keyword evidence="2 5" id="KW-0238">DNA-binding</keyword>
<dbReference type="Gene3D" id="3.40.50.2300">
    <property type="match status" value="1"/>
</dbReference>
<dbReference type="InterPro" id="IPR036388">
    <property type="entry name" value="WH-like_DNA-bd_sf"/>
</dbReference>
<dbReference type="InterPro" id="IPR001789">
    <property type="entry name" value="Sig_transdc_resp-reg_receiver"/>
</dbReference>
<organism evidence="8 9">
    <name type="scientific">Verticiella sediminum</name>
    <dbReference type="NCBI Taxonomy" id="1247510"/>
    <lineage>
        <taxon>Bacteria</taxon>
        <taxon>Pseudomonadati</taxon>
        <taxon>Pseudomonadota</taxon>
        <taxon>Betaproteobacteria</taxon>
        <taxon>Burkholderiales</taxon>
        <taxon>Alcaligenaceae</taxon>
        <taxon>Verticiella</taxon>
    </lineage>
</organism>
<protein>
    <submittedName>
        <fullName evidence="8">Response regulator</fullName>
    </submittedName>
</protein>
<reference evidence="8 9" key="1">
    <citation type="submission" date="2019-07" db="EMBL/GenBank/DDBJ databases">
        <title>Qingshengfaniella alkalisoli gen. nov., sp. nov., isolated from saline soil.</title>
        <authorList>
            <person name="Xu L."/>
            <person name="Huang X.-X."/>
            <person name="Sun J.-Q."/>
        </authorList>
    </citation>
    <scope>NUCLEOTIDE SEQUENCE [LARGE SCALE GENOMIC DNA]</scope>
    <source>
        <strain evidence="8 9">DSM 27279</strain>
    </source>
</reference>
<comment type="caution">
    <text evidence="8">The sequence shown here is derived from an EMBL/GenBank/DDBJ whole genome shotgun (WGS) entry which is preliminary data.</text>
</comment>
<dbReference type="SMART" id="SM00448">
    <property type="entry name" value="REC"/>
    <property type="match status" value="1"/>
</dbReference>
<keyword evidence="4" id="KW-0597">Phosphoprotein</keyword>
<dbReference type="PROSITE" id="PS51755">
    <property type="entry name" value="OMPR_PHOB"/>
    <property type="match status" value="1"/>
</dbReference>
<proteinExistence type="predicted"/>
<dbReference type="PANTHER" id="PTHR48111">
    <property type="entry name" value="REGULATOR OF RPOS"/>
    <property type="match status" value="1"/>
</dbReference>
<name>A0A556AML4_9BURK</name>
<dbReference type="GO" id="GO:0032993">
    <property type="term" value="C:protein-DNA complex"/>
    <property type="evidence" value="ECO:0007669"/>
    <property type="project" value="TreeGrafter"/>
</dbReference>
<evidence type="ECO:0000256" key="2">
    <source>
        <dbReference type="ARBA" id="ARBA00023125"/>
    </source>
</evidence>
<evidence type="ECO:0000259" key="6">
    <source>
        <dbReference type="PROSITE" id="PS50110"/>
    </source>
</evidence>
<evidence type="ECO:0000313" key="9">
    <source>
        <dbReference type="Proteomes" id="UP000318405"/>
    </source>
</evidence>
<gene>
    <name evidence="8" type="ORF">FOZ76_12500</name>
</gene>
<dbReference type="GO" id="GO:0000976">
    <property type="term" value="F:transcription cis-regulatory region binding"/>
    <property type="evidence" value="ECO:0007669"/>
    <property type="project" value="TreeGrafter"/>
</dbReference>
<dbReference type="CDD" id="cd00383">
    <property type="entry name" value="trans_reg_C"/>
    <property type="match status" value="1"/>
</dbReference>